<dbReference type="Proteomes" id="UP000033067">
    <property type="component" value="Chromosome"/>
</dbReference>
<organism evidence="5 6">
    <name type="scientific">Pseudoxanthomonas suwonensis</name>
    <dbReference type="NCBI Taxonomy" id="314722"/>
    <lineage>
        <taxon>Bacteria</taxon>
        <taxon>Pseudomonadati</taxon>
        <taxon>Pseudomonadota</taxon>
        <taxon>Gammaproteobacteria</taxon>
        <taxon>Lysobacterales</taxon>
        <taxon>Lysobacteraceae</taxon>
        <taxon>Pseudoxanthomonas</taxon>
    </lineage>
</organism>
<dbReference type="EMBL" id="CP011144">
    <property type="protein sequence ID" value="AKC88240.1"/>
    <property type="molecule type" value="Genomic_DNA"/>
</dbReference>
<dbReference type="Pfam" id="PF13354">
    <property type="entry name" value="Beta-lactamase2"/>
    <property type="match status" value="1"/>
</dbReference>
<dbReference type="GO" id="GO:0046677">
    <property type="term" value="P:response to antibiotic"/>
    <property type="evidence" value="ECO:0007669"/>
    <property type="project" value="InterPro"/>
</dbReference>
<sequence length="354" mass="37790">MLPRLLVTAPGLPAWSLDLERRLQAIDAGLAGGDIGVYVLHLERRESYAYRADEPWYLASGVKIPVAIAVMRAVEDGELSLDTRIALRETDFVDGAGGTNRHPAGARLTVAYLLEQMVVFSDNTASDVLIRSVGLERVNAVAADLIDAHMRITTLGDVRRLAYAQFHPGASRLTAQDLLALQRSPAGQARVNRLAQLLAVTPNEFMQPDLTSAFEAYYATHLNSATLVDYGRMLATLAEGQALGDEGTRYLLDLMARVQTGKQRIVAGLPRRAGFAHKTGTQYRRTCDLGIATVPAATRTGPPARVVIAACVRGTGTAAGERALRDIGAAVTASGVFVDSAPQPTVSPILATPP</sequence>
<keyword evidence="6" id="KW-1185">Reference proteome</keyword>
<reference evidence="5 6" key="1">
    <citation type="journal article" date="2015" name="Genome Announc.">
        <title>Complete Genome Sequence of Pseudoxanthomonas suwonensis Strain J1, a Cellulose-Degrading Bacterium Isolated from Leaf- and Wood-Enriched Soil.</title>
        <authorList>
            <person name="Hou L."/>
            <person name="Jiang J."/>
            <person name="Xu Z."/>
            <person name="Zhou Y."/>
            <person name="Leung F.C."/>
        </authorList>
    </citation>
    <scope>NUCLEOTIDE SEQUENCE [LARGE SCALE GENOMIC DNA]</scope>
    <source>
        <strain evidence="5 6">J1</strain>
    </source>
</reference>
<evidence type="ECO:0000256" key="2">
    <source>
        <dbReference type="ARBA" id="ARBA00009009"/>
    </source>
</evidence>
<comment type="catalytic activity">
    <reaction evidence="1">
        <text>a beta-lactam + H2O = a substituted beta-amino acid</text>
        <dbReference type="Rhea" id="RHEA:20401"/>
        <dbReference type="ChEBI" id="CHEBI:15377"/>
        <dbReference type="ChEBI" id="CHEBI:35627"/>
        <dbReference type="ChEBI" id="CHEBI:140347"/>
        <dbReference type="EC" id="3.5.2.6"/>
    </reaction>
</comment>
<evidence type="ECO:0000256" key="3">
    <source>
        <dbReference type="ARBA" id="ARBA00012865"/>
    </source>
</evidence>
<dbReference type="SUPFAM" id="SSF56601">
    <property type="entry name" value="beta-lactamase/transpeptidase-like"/>
    <property type="match status" value="1"/>
</dbReference>
<gene>
    <name evidence="5" type="ORF">WQ53_06880</name>
</gene>
<dbReference type="InterPro" id="IPR012338">
    <property type="entry name" value="Beta-lactam/transpept-like"/>
</dbReference>
<comment type="similarity">
    <text evidence="2">Belongs to the class-A beta-lactamase family.</text>
</comment>
<dbReference type="InterPro" id="IPR000871">
    <property type="entry name" value="Beta-lactam_class-A"/>
</dbReference>
<dbReference type="AlphaFoldDB" id="A0A0E3UPZ2"/>
<dbReference type="GO" id="GO:0008800">
    <property type="term" value="F:beta-lactamase activity"/>
    <property type="evidence" value="ECO:0007669"/>
    <property type="project" value="UniProtKB-EC"/>
</dbReference>
<proteinExistence type="inferred from homology"/>
<evidence type="ECO:0000256" key="1">
    <source>
        <dbReference type="ARBA" id="ARBA00001526"/>
    </source>
</evidence>
<dbReference type="Gene3D" id="3.40.710.10">
    <property type="entry name" value="DD-peptidase/beta-lactamase superfamily"/>
    <property type="match status" value="1"/>
</dbReference>
<dbReference type="GO" id="GO:0030655">
    <property type="term" value="P:beta-lactam antibiotic catabolic process"/>
    <property type="evidence" value="ECO:0007669"/>
    <property type="project" value="InterPro"/>
</dbReference>
<accession>A0A0E3UPZ2</accession>
<protein>
    <recommendedName>
        <fullName evidence="3">beta-lactamase</fullName>
        <ecNumber evidence="3">3.5.2.6</ecNumber>
    </recommendedName>
</protein>
<evidence type="ECO:0000313" key="6">
    <source>
        <dbReference type="Proteomes" id="UP000033067"/>
    </source>
</evidence>
<evidence type="ECO:0000259" key="4">
    <source>
        <dbReference type="Pfam" id="PF13354"/>
    </source>
</evidence>
<dbReference type="InterPro" id="IPR045155">
    <property type="entry name" value="Beta-lactam_cat"/>
</dbReference>
<dbReference type="PATRIC" id="fig|314722.6.peg.1472"/>
<dbReference type="KEGG" id="psuw:WQ53_06880"/>
<evidence type="ECO:0000313" key="5">
    <source>
        <dbReference type="EMBL" id="AKC88240.1"/>
    </source>
</evidence>
<dbReference type="EC" id="3.5.2.6" evidence="3"/>
<name>A0A0E3UPZ2_9GAMM</name>
<dbReference type="PANTHER" id="PTHR35333">
    <property type="entry name" value="BETA-LACTAMASE"/>
    <property type="match status" value="1"/>
</dbReference>
<feature type="domain" description="Beta-lactamase class A catalytic" evidence="4">
    <location>
        <begin position="36"/>
        <end position="297"/>
    </location>
</feature>
<dbReference type="PANTHER" id="PTHR35333:SF3">
    <property type="entry name" value="BETA-LACTAMASE-TYPE TRANSPEPTIDASE FOLD CONTAINING PROTEIN"/>
    <property type="match status" value="1"/>
</dbReference>